<feature type="compositionally biased region" description="Basic and acidic residues" evidence="1">
    <location>
        <begin position="336"/>
        <end position="348"/>
    </location>
</feature>
<sequence>MVNNTKQNVLQLCHKIYEEIAQGKIPTNFVLPNLSNEDLDKWQDIYSQAMKDIAKEKGKREAFKEYHDLQKKLQEIYTLNYKLHDRIKKVQENEFQTVSVSDIQNEPEESFDLNSIDKLIEEEPKEEDVAEETKVYEKSVHEEIEIVNEPATKNSSDQVCKPPSASKDVEILQNVAKFSKSAVNLPHTMPLNTYSQKESKPVKLRYDPDSSLKDEQEESIISITESNKEIIAEFEESPDKIFKTTQRSARKQNEEQVNLQRMMQANTDEKLDEYHPLLHGGDKYSSITPDPVEKFIENYQKNSNANTESFKTLNFTDKVSHQVFSPDELEEEEEPPSERISMEKKKSETSTYLTKNYEMESNFQEPEEAYSVHYDTKNITTINDYKVYQLGEDLETYSLNTGSVTHRGQDKNKRFIFEDPDQKEASEEEISKKPGNFTQRIPNSQKMKQSLGYLRTPEILNKQVAKSKSPRNIPGQTNYKEMVKTNITSFRESIIMKKMMNRATQSRKRVSSKKSRNKKKSLPSGKENKTSDGCISKKKKRVDNYLAKMKSFHNFKLS</sequence>
<feature type="region of interest" description="Disordered" evidence="1">
    <location>
        <begin position="501"/>
        <end position="540"/>
    </location>
</feature>
<accession>A0AAD1U4U9</accession>
<feature type="compositionally biased region" description="Basic and acidic residues" evidence="1">
    <location>
        <begin position="421"/>
        <end position="432"/>
    </location>
</feature>
<organism evidence="2 3">
    <name type="scientific">Euplotes crassus</name>
    <dbReference type="NCBI Taxonomy" id="5936"/>
    <lineage>
        <taxon>Eukaryota</taxon>
        <taxon>Sar</taxon>
        <taxon>Alveolata</taxon>
        <taxon>Ciliophora</taxon>
        <taxon>Intramacronucleata</taxon>
        <taxon>Spirotrichea</taxon>
        <taxon>Hypotrichia</taxon>
        <taxon>Euplotida</taxon>
        <taxon>Euplotidae</taxon>
        <taxon>Moneuplotes</taxon>
    </lineage>
</organism>
<name>A0AAD1U4U9_EUPCR</name>
<feature type="region of interest" description="Disordered" evidence="1">
    <location>
        <begin position="421"/>
        <end position="445"/>
    </location>
</feature>
<evidence type="ECO:0000313" key="3">
    <source>
        <dbReference type="Proteomes" id="UP001295684"/>
    </source>
</evidence>
<feature type="compositionally biased region" description="Basic and acidic residues" evidence="1">
    <location>
        <begin position="197"/>
        <end position="213"/>
    </location>
</feature>
<evidence type="ECO:0000256" key="1">
    <source>
        <dbReference type="SAM" id="MobiDB-lite"/>
    </source>
</evidence>
<dbReference type="Proteomes" id="UP001295684">
    <property type="component" value="Unassembled WGS sequence"/>
</dbReference>
<keyword evidence="3" id="KW-1185">Reference proteome</keyword>
<comment type="caution">
    <text evidence="2">The sequence shown here is derived from an EMBL/GenBank/DDBJ whole genome shotgun (WGS) entry which is preliminary data.</text>
</comment>
<feature type="region of interest" description="Disordered" evidence="1">
    <location>
        <begin position="325"/>
        <end position="358"/>
    </location>
</feature>
<gene>
    <name evidence="2" type="ORF">ECRASSUSDP1_LOCUS574</name>
</gene>
<feature type="compositionally biased region" description="Polar residues" evidence="1">
    <location>
        <begin position="349"/>
        <end position="358"/>
    </location>
</feature>
<evidence type="ECO:0000313" key="2">
    <source>
        <dbReference type="EMBL" id="CAI2359288.1"/>
    </source>
</evidence>
<feature type="compositionally biased region" description="Basic residues" evidence="1">
    <location>
        <begin position="505"/>
        <end position="521"/>
    </location>
</feature>
<feature type="region of interest" description="Disordered" evidence="1">
    <location>
        <begin position="193"/>
        <end position="213"/>
    </location>
</feature>
<dbReference type="EMBL" id="CAMPGE010000538">
    <property type="protein sequence ID" value="CAI2359288.1"/>
    <property type="molecule type" value="Genomic_DNA"/>
</dbReference>
<protein>
    <submittedName>
        <fullName evidence="2">Uncharacterized protein</fullName>
    </submittedName>
</protein>
<dbReference type="AlphaFoldDB" id="A0AAD1U4U9"/>
<reference evidence="2" key="1">
    <citation type="submission" date="2023-07" db="EMBL/GenBank/DDBJ databases">
        <authorList>
            <consortium name="AG Swart"/>
            <person name="Singh M."/>
            <person name="Singh A."/>
            <person name="Seah K."/>
            <person name="Emmerich C."/>
        </authorList>
    </citation>
    <scope>NUCLEOTIDE SEQUENCE</scope>
    <source>
        <strain evidence="2">DP1</strain>
    </source>
</reference>
<feature type="compositionally biased region" description="Polar residues" evidence="1">
    <location>
        <begin position="436"/>
        <end position="445"/>
    </location>
</feature>
<proteinExistence type="predicted"/>